<dbReference type="RefSeq" id="XP_003139106.1">
    <property type="nucleotide sequence ID" value="XM_003139058.2"/>
</dbReference>
<dbReference type="InterPro" id="IPR018793">
    <property type="entry name" value="Cyt_c_oxidase_assmbl_Pet191"/>
</dbReference>
<evidence type="ECO:0000256" key="2">
    <source>
        <dbReference type="ARBA" id="ARBA00007785"/>
    </source>
</evidence>
<proteinExistence type="inferred from homology"/>
<dbReference type="CTD" id="9940912"/>
<sequence length="136" mass="15705">MSGARDKMLPLLCKSTPSQIMCRTLSLDLRPILTKACKEVMPENVLMENEEESKRKRGRACDHIRQALKRCLKQSDCVQKEHRHAVDCLRSRVDTVPVRCFQLLDTFAQCKLSLIDNRLRTRGRKLDIPDTQISPE</sequence>
<dbReference type="GO" id="GO:0005739">
    <property type="term" value="C:mitochondrion"/>
    <property type="evidence" value="ECO:0007669"/>
    <property type="project" value="TreeGrafter"/>
</dbReference>
<evidence type="ECO:0000256" key="3">
    <source>
        <dbReference type="ARBA" id="ARBA00021904"/>
    </source>
</evidence>
<dbReference type="AlphaFoldDB" id="A0A1S0U4A6"/>
<accession>A0A1S0U4A6</accession>
<dbReference type="GO" id="GO:0033617">
    <property type="term" value="P:mitochondrial respiratory chain complex IV assembly"/>
    <property type="evidence" value="ECO:0007669"/>
    <property type="project" value="TreeGrafter"/>
</dbReference>
<protein>
    <recommendedName>
        <fullName evidence="3">Cytochrome c oxidase assembly factor 5</fullName>
    </recommendedName>
</protein>
<dbReference type="OrthoDB" id="282149at2759"/>
<comment type="function">
    <text evidence="1">Involved in an early step of the mitochondrial complex IV assembly process.</text>
</comment>
<dbReference type="InParanoid" id="A0A1S0U4A6"/>
<evidence type="ECO:0000256" key="1">
    <source>
        <dbReference type="ARBA" id="ARBA00003186"/>
    </source>
</evidence>
<evidence type="ECO:0000256" key="4">
    <source>
        <dbReference type="ARBA" id="ARBA00023157"/>
    </source>
</evidence>
<organism evidence="5">
    <name type="scientific">Loa loa</name>
    <name type="common">Eye worm</name>
    <name type="synonym">Filaria loa</name>
    <dbReference type="NCBI Taxonomy" id="7209"/>
    <lineage>
        <taxon>Eukaryota</taxon>
        <taxon>Metazoa</taxon>
        <taxon>Ecdysozoa</taxon>
        <taxon>Nematoda</taxon>
        <taxon>Chromadorea</taxon>
        <taxon>Rhabditida</taxon>
        <taxon>Spirurina</taxon>
        <taxon>Spiruromorpha</taxon>
        <taxon>Filarioidea</taxon>
        <taxon>Onchocercidae</taxon>
        <taxon>Loa</taxon>
    </lineage>
</organism>
<dbReference type="PANTHER" id="PTHR28627:SF1">
    <property type="entry name" value="CYTOCHROME C OXIDASE ASSEMBLY FACTOR 5"/>
    <property type="match status" value="1"/>
</dbReference>
<dbReference type="EMBL" id="JH712123">
    <property type="protein sequence ID" value="EFO24964.1"/>
    <property type="molecule type" value="Genomic_DNA"/>
</dbReference>
<dbReference type="GeneID" id="9940912"/>
<comment type="similarity">
    <text evidence="2">Belongs to the PET191 family.</text>
</comment>
<name>A0A1S0U4A6_LOALO</name>
<gene>
    <name evidence="5" type="ORF">LOAG_03521</name>
</gene>
<evidence type="ECO:0000313" key="5">
    <source>
        <dbReference type="EMBL" id="EFO24964.1"/>
    </source>
</evidence>
<reference evidence="5" key="1">
    <citation type="submission" date="2012-04" db="EMBL/GenBank/DDBJ databases">
        <title>The Genome Sequence of Loa loa.</title>
        <authorList>
            <consortium name="The Broad Institute Genome Sequencing Platform"/>
            <consortium name="Broad Institute Genome Sequencing Center for Infectious Disease"/>
            <person name="Nutman T.B."/>
            <person name="Fink D.L."/>
            <person name="Russ C."/>
            <person name="Young S."/>
            <person name="Zeng Q."/>
            <person name="Gargeya S."/>
            <person name="Alvarado L."/>
            <person name="Berlin A."/>
            <person name="Chapman S.B."/>
            <person name="Chen Z."/>
            <person name="Freedman E."/>
            <person name="Gellesch M."/>
            <person name="Goldberg J."/>
            <person name="Griggs A."/>
            <person name="Gujja S."/>
            <person name="Heilman E.R."/>
            <person name="Heiman D."/>
            <person name="Howarth C."/>
            <person name="Mehta T."/>
            <person name="Neiman D."/>
            <person name="Pearson M."/>
            <person name="Roberts A."/>
            <person name="Saif S."/>
            <person name="Shea T."/>
            <person name="Shenoy N."/>
            <person name="Sisk P."/>
            <person name="Stolte C."/>
            <person name="Sykes S."/>
            <person name="White J."/>
            <person name="Yandava C."/>
            <person name="Haas B."/>
            <person name="Henn M.R."/>
            <person name="Nusbaum C."/>
            <person name="Birren B."/>
        </authorList>
    </citation>
    <scope>NUCLEOTIDE SEQUENCE [LARGE SCALE GENOMIC DNA]</scope>
</reference>
<dbReference type="PANTHER" id="PTHR28627">
    <property type="entry name" value="CYTOCHROME C OXIDASE ASSEMBLY FACTOR 5"/>
    <property type="match status" value="1"/>
</dbReference>
<dbReference type="FunCoup" id="A0A1S0U4A6">
    <property type="interactions" value="1214"/>
</dbReference>
<dbReference type="KEGG" id="loa:LOAG_03521"/>
<dbReference type="Pfam" id="PF10203">
    <property type="entry name" value="Pet191_N"/>
    <property type="match status" value="1"/>
</dbReference>
<keyword evidence="4" id="KW-1015">Disulfide bond</keyword>